<keyword evidence="3" id="KW-0456">Lyase</keyword>
<dbReference type="GO" id="GO:0016829">
    <property type="term" value="F:lyase activity"/>
    <property type="evidence" value="ECO:0007669"/>
    <property type="project" value="UniProtKB-KW"/>
</dbReference>
<proteinExistence type="predicted"/>
<evidence type="ECO:0000313" key="3">
    <source>
        <dbReference type="EMBL" id="SUJ02621.1"/>
    </source>
</evidence>
<dbReference type="InterPro" id="IPR037523">
    <property type="entry name" value="VOC_core"/>
</dbReference>
<dbReference type="PANTHER" id="PTHR33993:SF2">
    <property type="entry name" value="VOC DOMAIN-CONTAINING PROTEIN"/>
    <property type="match status" value="1"/>
</dbReference>
<dbReference type="Gene3D" id="3.10.180.10">
    <property type="entry name" value="2,3-Dihydroxybiphenyl 1,2-Dioxygenase, domain 1"/>
    <property type="match status" value="1"/>
</dbReference>
<sequence length="161" mass="17566">MKRIIASVVMLIAIGFLACNDTKNKEEKAENIQTKKVNDMNNLISIVEISVTDFARAVKFYQTVLGIAIEEMEMDGNQMGVLPNDEGTVNVVLVKGNDYKPTTDGAVLYLNAGNDLQPMLDKVAQNGGQVIVPKTEISPEMGYFALFIDTEGNKLGLHSAQ</sequence>
<dbReference type="Proteomes" id="UP000254893">
    <property type="component" value="Unassembled WGS sequence"/>
</dbReference>
<dbReference type="InterPro" id="IPR029068">
    <property type="entry name" value="Glyas_Bleomycin-R_OHBP_Dase"/>
</dbReference>
<dbReference type="CDD" id="cd07247">
    <property type="entry name" value="SgaA_N_like"/>
    <property type="match status" value="1"/>
</dbReference>
<dbReference type="PANTHER" id="PTHR33993">
    <property type="entry name" value="GLYOXALASE-RELATED"/>
    <property type="match status" value="1"/>
</dbReference>
<dbReference type="RefSeq" id="WP_115169396.1">
    <property type="nucleotide sequence ID" value="NZ_UGYW01000002.1"/>
</dbReference>
<dbReference type="SUPFAM" id="SSF54593">
    <property type="entry name" value="Glyoxalase/Bleomycin resistance protein/Dihydroxybiphenyl dioxygenase"/>
    <property type="match status" value="1"/>
</dbReference>
<dbReference type="PROSITE" id="PS51819">
    <property type="entry name" value="VOC"/>
    <property type="match status" value="1"/>
</dbReference>
<evidence type="ECO:0000313" key="4">
    <source>
        <dbReference type="Proteomes" id="UP000254893"/>
    </source>
</evidence>
<dbReference type="InterPro" id="IPR004360">
    <property type="entry name" value="Glyas_Fos-R_dOase_dom"/>
</dbReference>
<keyword evidence="1" id="KW-0732">Signal</keyword>
<accession>A0A380BM54</accession>
<protein>
    <submittedName>
        <fullName evidence="3">Predicted enzyme related to lactoylglutathione lyase</fullName>
    </submittedName>
</protein>
<reference evidence="3 4" key="1">
    <citation type="submission" date="2018-06" db="EMBL/GenBank/DDBJ databases">
        <authorList>
            <consortium name="Pathogen Informatics"/>
            <person name="Doyle S."/>
        </authorList>
    </citation>
    <scope>NUCLEOTIDE SEQUENCE [LARGE SCALE GENOMIC DNA]</scope>
    <source>
        <strain evidence="3 4">NCTC11388</strain>
    </source>
</reference>
<evidence type="ECO:0000259" key="2">
    <source>
        <dbReference type="PROSITE" id="PS51819"/>
    </source>
</evidence>
<dbReference type="InterPro" id="IPR052164">
    <property type="entry name" value="Anthracycline_SecMetBiosynth"/>
</dbReference>
<evidence type="ECO:0000256" key="1">
    <source>
        <dbReference type="SAM" id="SignalP"/>
    </source>
</evidence>
<dbReference type="AlphaFoldDB" id="A0A380BM54"/>
<dbReference type="PROSITE" id="PS51257">
    <property type="entry name" value="PROKAR_LIPOPROTEIN"/>
    <property type="match status" value="1"/>
</dbReference>
<dbReference type="EMBL" id="UGYW01000002">
    <property type="protein sequence ID" value="SUJ02621.1"/>
    <property type="molecule type" value="Genomic_DNA"/>
</dbReference>
<dbReference type="Pfam" id="PF00903">
    <property type="entry name" value="Glyoxalase"/>
    <property type="match status" value="1"/>
</dbReference>
<feature type="domain" description="VOC" evidence="2">
    <location>
        <begin position="43"/>
        <end position="160"/>
    </location>
</feature>
<feature type="chain" id="PRO_5016731742" evidence="1">
    <location>
        <begin position="19"/>
        <end position="161"/>
    </location>
</feature>
<gene>
    <name evidence="3" type="ORF">NCTC11388_01120</name>
</gene>
<name>A0A380BM54_SPHSI</name>
<feature type="signal peptide" evidence="1">
    <location>
        <begin position="1"/>
        <end position="18"/>
    </location>
</feature>
<organism evidence="3 4">
    <name type="scientific">Sphingobacterium spiritivorum</name>
    <name type="common">Flavobacterium spiritivorum</name>
    <dbReference type="NCBI Taxonomy" id="258"/>
    <lineage>
        <taxon>Bacteria</taxon>
        <taxon>Pseudomonadati</taxon>
        <taxon>Bacteroidota</taxon>
        <taxon>Sphingobacteriia</taxon>
        <taxon>Sphingobacteriales</taxon>
        <taxon>Sphingobacteriaceae</taxon>
        <taxon>Sphingobacterium</taxon>
    </lineage>
</organism>